<dbReference type="SUPFAM" id="SSF56784">
    <property type="entry name" value="HAD-like"/>
    <property type="match status" value="1"/>
</dbReference>
<name>A0A0G0MXJ4_9BACT</name>
<proteinExistence type="predicted"/>
<comment type="caution">
    <text evidence="1">The sequence shown here is derived from an EMBL/GenBank/DDBJ whole genome shotgun (WGS) entry which is preliminary data.</text>
</comment>
<dbReference type="PANTHER" id="PTHR21485">
    <property type="entry name" value="HAD SUPERFAMILY MEMBERS CMAS AND KDSC"/>
    <property type="match status" value="1"/>
</dbReference>
<accession>A0A0G0MXJ4</accession>
<evidence type="ECO:0000313" key="2">
    <source>
        <dbReference type="Proteomes" id="UP000034324"/>
    </source>
</evidence>
<dbReference type="EMBL" id="LBVC01000023">
    <property type="protein sequence ID" value="KKQ78374.1"/>
    <property type="molecule type" value="Genomic_DNA"/>
</dbReference>
<organism evidence="1 2">
    <name type="scientific">Candidatus Daviesbacteria bacterium GW2011_GWF2_38_6</name>
    <dbReference type="NCBI Taxonomy" id="1618432"/>
    <lineage>
        <taxon>Bacteria</taxon>
        <taxon>Candidatus Daviesiibacteriota</taxon>
    </lineage>
</organism>
<reference evidence="1 2" key="1">
    <citation type="journal article" date="2015" name="Nature">
        <title>rRNA introns, odd ribosomes, and small enigmatic genomes across a large radiation of phyla.</title>
        <authorList>
            <person name="Brown C.T."/>
            <person name="Hug L.A."/>
            <person name="Thomas B.C."/>
            <person name="Sharon I."/>
            <person name="Castelle C.J."/>
            <person name="Singh A."/>
            <person name="Wilkins M.J."/>
            <person name="Williams K.H."/>
            <person name="Banfield J.F."/>
        </authorList>
    </citation>
    <scope>NUCLEOTIDE SEQUENCE [LARGE SCALE GENOMIC DNA]</scope>
</reference>
<dbReference type="GO" id="GO:0008781">
    <property type="term" value="F:N-acylneuraminate cytidylyltransferase activity"/>
    <property type="evidence" value="ECO:0007669"/>
    <property type="project" value="TreeGrafter"/>
</dbReference>
<sequence length="171" mass="19042">MKNFIIDVDGCLTTGQFLYSAKGKVYKVFGPDDADALSILKNTINIQMISGDKRGFTITKKRIDDMGFPVTLVSTFERVKWIEEKFNLDETIFMGDGIYDALVFEKIGYSIVPANAFYLTKKKANFVTQSKGGEGAVAEACLHIMEKFFESFDLSKIDLSSGSGAWDNLKV</sequence>
<dbReference type="Proteomes" id="UP000034324">
    <property type="component" value="Unassembled WGS sequence"/>
</dbReference>
<dbReference type="AlphaFoldDB" id="A0A0G0MXJ4"/>
<evidence type="ECO:0000313" key="1">
    <source>
        <dbReference type="EMBL" id="KKQ78374.1"/>
    </source>
</evidence>
<dbReference type="Pfam" id="PF08282">
    <property type="entry name" value="Hydrolase_3"/>
    <property type="match status" value="1"/>
</dbReference>
<gene>
    <name evidence="1" type="ORF">US99_C0023G0009</name>
</gene>
<dbReference type="Gene3D" id="3.40.50.1000">
    <property type="entry name" value="HAD superfamily/HAD-like"/>
    <property type="match status" value="1"/>
</dbReference>
<dbReference type="InterPro" id="IPR036412">
    <property type="entry name" value="HAD-like_sf"/>
</dbReference>
<dbReference type="InterPro" id="IPR023214">
    <property type="entry name" value="HAD_sf"/>
</dbReference>
<protein>
    <submittedName>
        <fullName evidence="1">Low specificity phosphatase (HAD superfamily)-like protein</fullName>
    </submittedName>
</protein>
<dbReference type="PANTHER" id="PTHR21485:SF3">
    <property type="entry name" value="N-ACYLNEURAMINATE CYTIDYLYLTRANSFERASE"/>
    <property type="match status" value="1"/>
</dbReference>
<dbReference type="InterPro" id="IPR050793">
    <property type="entry name" value="CMP-NeuNAc_synthase"/>
</dbReference>